<dbReference type="GO" id="GO:0004252">
    <property type="term" value="F:serine-type endopeptidase activity"/>
    <property type="evidence" value="ECO:0007669"/>
    <property type="project" value="UniProtKB-UniRule"/>
</dbReference>
<feature type="signal peptide" evidence="6">
    <location>
        <begin position="1"/>
        <end position="16"/>
    </location>
</feature>
<evidence type="ECO:0000256" key="2">
    <source>
        <dbReference type="ARBA" id="ARBA00022670"/>
    </source>
</evidence>
<gene>
    <name evidence="9" type="ORF">CYMTET_3569</name>
</gene>
<comment type="similarity">
    <text evidence="1 5">Belongs to the peptidase S8 family.</text>
</comment>
<feature type="active site" description="Charge relay system" evidence="5">
    <location>
        <position position="149"/>
    </location>
</feature>
<dbReference type="CDD" id="cd04077">
    <property type="entry name" value="Peptidases_S8_PCSK9_ProteinaseK_like"/>
    <property type="match status" value="1"/>
</dbReference>
<dbReference type="PROSITE" id="PS51257">
    <property type="entry name" value="PROKAR_LIPOPROTEIN"/>
    <property type="match status" value="1"/>
</dbReference>
<name>A0AAE0LKY0_9CHLO</name>
<evidence type="ECO:0000259" key="8">
    <source>
        <dbReference type="Pfam" id="PF05922"/>
    </source>
</evidence>
<feature type="domain" description="Peptidase S8/S53" evidence="7">
    <location>
        <begin position="147"/>
        <end position="374"/>
    </location>
</feature>
<dbReference type="SUPFAM" id="SSF52743">
    <property type="entry name" value="Subtilisin-like"/>
    <property type="match status" value="1"/>
</dbReference>
<dbReference type="InterPro" id="IPR023828">
    <property type="entry name" value="Peptidase_S8_Ser-AS"/>
</dbReference>
<evidence type="ECO:0000256" key="6">
    <source>
        <dbReference type="SAM" id="SignalP"/>
    </source>
</evidence>
<dbReference type="PANTHER" id="PTHR43806">
    <property type="entry name" value="PEPTIDASE S8"/>
    <property type="match status" value="1"/>
</dbReference>
<dbReference type="InterPro" id="IPR010259">
    <property type="entry name" value="S8pro/Inhibitor_I9"/>
</dbReference>
<dbReference type="InterPro" id="IPR015500">
    <property type="entry name" value="Peptidase_S8_subtilisin-rel"/>
</dbReference>
<evidence type="ECO:0000313" key="9">
    <source>
        <dbReference type="EMBL" id="KAK3288977.1"/>
    </source>
</evidence>
<dbReference type="Pfam" id="PF05922">
    <property type="entry name" value="Inhibitor_I9"/>
    <property type="match status" value="1"/>
</dbReference>
<dbReference type="FunFam" id="3.40.50.200:FF:000014">
    <property type="entry name" value="Proteinase K"/>
    <property type="match status" value="1"/>
</dbReference>
<dbReference type="PROSITE" id="PS00138">
    <property type="entry name" value="SUBTILASE_SER"/>
    <property type="match status" value="1"/>
</dbReference>
<reference evidence="9 10" key="1">
    <citation type="journal article" date="2015" name="Genome Biol. Evol.">
        <title>Comparative Genomics of a Bacterivorous Green Alga Reveals Evolutionary Causalities and Consequences of Phago-Mixotrophic Mode of Nutrition.</title>
        <authorList>
            <person name="Burns J.A."/>
            <person name="Paasch A."/>
            <person name="Narechania A."/>
            <person name="Kim E."/>
        </authorList>
    </citation>
    <scope>NUCLEOTIDE SEQUENCE [LARGE SCALE GENOMIC DNA]</scope>
    <source>
        <strain evidence="9 10">PLY_AMNH</strain>
    </source>
</reference>
<organism evidence="9 10">
    <name type="scientific">Cymbomonas tetramitiformis</name>
    <dbReference type="NCBI Taxonomy" id="36881"/>
    <lineage>
        <taxon>Eukaryota</taxon>
        <taxon>Viridiplantae</taxon>
        <taxon>Chlorophyta</taxon>
        <taxon>Pyramimonadophyceae</taxon>
        <taxon>Pyramimonadales</taxon>
        <taxon>Pyramimonadaceae</taxon>
        <taxon>Cymbomonas</taxon>
    </lineage>
</organism>
<dbReference type="PANTHER" id="PTHR43806:SF11">
    <property type="entry name" value="CEREVISIN-RELATED"/>
    <property type="match status" value="1"/>
</dbReference>
<dbReference type="EMBL" id="LGRX02000283">
    <property type="protein sequence ID" value="KAK3288977.1"/>
    <property type="molecule type" value="Genomic_DNA"/>
</dbReference>
<evidence type="ECO:0000313" key="10">
    <source>
        <dbReference type="Proteomes" id="UP001190700"/>
    </source>
</evidence>
<evidence type="ECO:0000256" key="1">
    <source>
        <dbReference type="ARBA" id="ARBA00011073"/>
    </source>
</evidence>
<dbReference type="Gene3D" id="3.30.70.80">
    <property type="entry name" value="Peptidase S8 propeptide/proteinase inhibitor I9"/>
    <property type="match status" value="1"/>
</dbReference>
<dbReference type="SUPFAM" id="SSF54897">
    <property type="entry name" value="Protease propeptides/inhibitors"/>
    <property type="match status" value="1"/>
</dbReference>
<sequence length="391" mass="41456">MSRLFTLAVCLSLACGAPETKAPLKQATRRSEVIPSEFIVKLKENNGLVSSHVDTVKSLGGTVMHQYLNLPEFVGYAVKASDDVVEHLRSLPGVEYIEENMQVNASADCKVQEEATWGIVRTNVRPLNLDGVYAYSSSTPDSVIGYVIDTGIYIDHPEFEGRAEWGTDTVDEPSTRTDENGHGTHVAGTMVSKTWGISKISTVVAVKVLGASGSGTNAGVIAGIDWAAADRTKRKKKGVANMSLGGSRSTATNDAVDAAVKSGLVLVVAAGNSNFDACYYSPASATKAISVGATDSTDQRSYFSNYGKCVDIFGPGSGITSTWNQGPYSDNTISGTSMASPHVAGVAMKMWNKNLHYTAEQLIQAVLSQSTNDTVKDVQGSPNKMVFDDCA</sequence>
<comment type="caution">
    <text evidence="9">The sequence shown here is derived from an EMBL/GenBank/DDBJ whole genome shotgun (WGS) entry which is preliminary data.</text>
</comment>
<dbReference type="PROSITE" id="PS51892">
    <property type="entry name" value="SUBTILASE"/>
    <property type="match status" value="1"/>
</dbReference>
<evidence type="ECO:0000256" key="3">
    <source>
        <dbReference type="ARBA" id="ARBA00022801"/>
    </source>
</evidence>
<keyword evidence="2 5" id="KW-0645">Protease</keyword>
<keyword evidence="10" id="KW-1185">Reference proteome</keyword>
<feature type="active site" description="Charge relay system" evidence="5">
    <location>
        <position position="337"/>
    </location>
</feature>
<accession>A0AAE0LKY0</accession>
<protein>
    <submittedName>
        <fullName evidence="9">Uncharacterized protein</fullName>
    </submittedName>
</protein>
<dbReference type="InterPro" id="IPR034193">
    <property type="entry name" value="PCSK9_ProteinaseK-like"/>
</dbReference>
<dbReference type="PRINTS" id="PR00723">
    <property type="entry name" value="SUBTILISIN"/>
</dbReference>
<dbReference type="PROSITE" id="PS00137">
    <property type="entry name" value="SUBTILASE_HIS"/>
    <property type="match status" value="1"/>
</dbReference>
<dbReference type="Pfam" id="PF00082">
    <property type="entry name" value="Peptidase_S8"/>
    <property type="match status" value="1"/>
</dbReference>
<evidence type="ECO:0000256" key="5">
    <source>
        <dbReference type="PROSITE-ProRule" id="PRU01240"/>
    </source>
</evidence>
<keyword evidence="3 5" id="KW-0378">Hydrolase</keyword>
<dbReference type="AlphaFoldDB" id="A0AAE0LKY0"/>
<dbReference type="Gene3D" id="3.40.50.200">
    <property type="entry name" value="Peptidase S8/S53 domain"/>
    <property type="match status" value="1"/>
</dbReference>
<dbReference type="GO" id="GO:0006508">
    <property type="term" value="P:proteolysis"/>
    <property type="evidence" value="ECO:0007669"/>
    <property type="project" value="UniProtKB-KW"/>
</dbReference>
<feature type="domain" description="Inhibitor I9" evidence="8">
    <location>
        <begin position="51"/>
        <end position="104"/>
    </location>
</feature>
<feature type="active site" description="Charge relay system" evidence="5">
    <location>
        <position position="182"/>
    </location>
</feature>
<dbReference type="InterPro" id="IPR022398">
    <property type="entry name" value="Peptidase_S8_His-AS"/>
</dbReference>
<evidence type="ECO:0000259" key="7">
    <source>
        <dbReference type="Pfam" id="PF00082"/>
    </source>
</evidence>
<dbReference type="Proteomes" id="UP001190700">
    <property type="component" value="Unassembled WGS sequence"/>
</dbReference>
<dbReference type="InterPro" id="IPR050131">
    <property type="entry name" value="Peptidase_S8_subtilisin-like"/>
</dbReference>
<dbReference type="InterPro" id="IPR037045">
    <property type="entry name" value="S8pro/Inhibitor_I9_sf"/>
</dbReference>
<dbReference type="InterPro" id="IPR000209">
    <property type="entry name" value="Peptidase_S8/S53_dom"/>
</dbReference>
<feature type="chain" id="PRO_5042226796" evidence="6">
    <location>
        <begin position="17"/>
        <end position="391"/>
    </location>
</feature>
<keyword evidence="4 5" id="KW-0720">Serine protease</keyword>
<dbReference type="InterPro" id="IPR036852">
    <property type="entry name" value="Peptidase_S8/S53_dom_sf"/>
</dbReference>
<proteinExistence type="inferred from homology"/>
<dbReference type="GO" id="GO:0005615">
    <property type="term" value="C:extracellular space"/>
    <property type="evidence" value="ECO:0007669"/>
    <property type="project" value="TreeGrafter"/>
</dbReference>
<evidence type="ECO:0000256" key="4">
    <source>
        <dbReference type="ARBA" id="ARBA00022825"/>
    </source>
</evidence>
<keyword evidence="6" id="KW-0732">Signal</keyword>